<dbReference type="InterPro" id="IPR002889">
    <property type="entry name" value="WSC_carb-bd"/>
</dbReference>
<evidence type="ECO:0000256" key="6">
    <source>
        <dbReference type="ARBA" id="ARBA00023180"/>
    </source>
</evidence>
<protein>
    <recommendedName>
        <fullName evidence="8">WSC domain-containing protein</fullName>
    </recommendedName>
</protein>
<dbReference type="PROSITE" id="PS51212">
    <property type="entry name" value="WSC"/>
    <property type="match status" value="1"/>
</dbReference>
<dbReference type="STRING" id="701091.M2UXM7"/>
<evidence type="ECO:0000256" key="5">
    <source>
        <dbReference type="ARBA" id="ARBA00023136"/>
    </source>
</evidence>
<reference evidence="10" key="2">
    <citation type="journal article" date="2013" name="PLoS Genet.">
        <title>Comparative genome structure, secondary metabolite, and effector coding capacity across Cochliobolus pathogens.</title>
        <authorList>
            <person name="Condon B.J."/>
            <person name="Leng Y."/>
            <person name="Wu D."/>
            <person name="Bushley K.E."/>
            <person name="Ohm R.A."/>
            <person name="Otillar R."/>
            <person name="Martin J."/>
            <person name="Schackwitz W."/>
            <person name="Grimwood J."/>
            <person name="MohdZainudin N."/>
            <person name="Xue C."/>
            <person name="Wang R."/>
            <person name="Manning V.A."/>
            <person name="Dhillon B."/>
            <person name="Tu Z.J."/>
            <person name="Steffenson B.J."/>
            <person name="Salamov A."/>
            <person name="Sun H."/>
            <person name="Lowry S."/>
            <person name="LaButti K."/>
            <person name="Han J."/>
            <person name="Copeland A."/>
            <person name="Lindquist E."/>
            <person name="Barry K."/>
            <person name="Schmutz J."/>
            <person name="Baker S.E."/>
            <person name="Ciuffetti L.M."/>
            <person name="Grigoriev I.V."/>
            <person name="Zhong S."/>
            <person name="Turgeon B.G."/>
        </authorList>
    </citation>
    <scope>NUCLEOTIDE SEQUENCE [LARGE SCALE GENOMIC DNA]</scope>
    <source>
        <strain evidence="10">C5 / ATCC 48332 / race O</strain>
    </source>
</reference>
<evidence type="ECO:0000259" key="8">
    <source>
        <dbReference type="PROSITE" id="PS51212"/>
    </source>
</evidence>
<dbReference type="eggNOG" id="KOG4157">
    <property type="taxonomic scope" value="Eukaryota"/>
</dbReference>
<evidence type="ECO:0000256" key="7">
    <source>
        <dbReference type="SAM" id="SignalP"/>
    </source>
</evidence>
<dbReference type="OrthoDB" id="3681302at2759"/>
<dbReference type="PANTHER" id="PTHR24269:SF16">
    <property type="entry name" value="PROTEIN SLG1"/>
    <property type="match status" value="1"/>
</dbReference>
<dbReference type="GO" id="GO:0005886">
    <property type="term" value="C:plasma membrane"/>
    <property type="evidence" value="ECO:0007669"/>
    <property type="project" value="TreeGrafter"/>
</dbReference>
<dbReference type="PANTHER" id="PTHR24269">
    <property type="entry name" value="KREMEN PROTEIN"/>
    <property type="match status" value="1"/>
</dbReference>
<evidence type="ECO:0000256" key="1">
    <source>
        <dbReference type="ARBA" id="ARBA00004167"/>
    </source>
</evidence>
<reference evidence="9 10" key="1">
    <citation type="journal article" date="2012" name="PLoS Pathog.">
        <title>Diverse lifestyles and strategies of plant pathogenesis encoded in the genomes of eighteen Dothideomycetes fungi.</title>
        <authorList>
            <person name="Ohm R.A."/>
            <person name="Feau N."/>
            <person name="Henrissat B."/>
            <person name="Schoch C.L."/>
            <person name="Horwitz B.A."/>
            <person name="Barry K.W."/>
            <person name="Condon B.J."/>
            <person name="Copeland A.C."/>
            <person name="Dhillon B."/>
            <person name="Glaser F."/>
            <person name="Hesse C.N."/>
            <person name="Kosti I."/>
            <person name="LaButti K."/>
            <person name="Lindquist E.A."/>
            <person name="Lucas S."/>
            <person name="Salamov A.A."/>
            <person name="Bradshaw R.E."/>
            <person name="Ciuffetti L."/>
            <person name="Hamelin R.C."/>
            <person name="Kema G.H.J."/>
            <person name="Lawrence C."/>
            <person name="Scott J.A."/>
            <person name="Spatafora J.W."/>
            <person name="Turgeon B.G."/>
            <person name="de Wit P.J.G.M."/>
            <person name="Zhong S."/>
            <person name="Goodwin S.B."/>
            <person name="Grigoriev I.V."/>
        </authorList>
    </citation>
    <scope>NUCLEOTIDE SEQUENCE [LARGE SCALE GENOMIC DNA]</scope>
    <source>
        <strain evidence="10">C5 / ATCC 48332 / race O</strain>
    </source>
</reference>
<feature type="domain" description="WSC" evidence="8">
    <location>
        <begin position="211"/>
        <end position="301"/>
    </location>
</feature>
<keyword evidence="2" id="KW-0812">Transmembrane</keyword>
<proteinExistence type="predicted"/>
<feature type="chain" id="PRO_5004027689" description="WSC domain-containing protein" evidence="7">
    <location>
        <begin position="19"/>
        <end position="301"/>
    </location>
</feature>
<dbReference type="Proteomes" id="UP000016936">
    <property type="component" value="Unassembled WGS sequence"/>
</dbReference>
<comment type="subcellular location">
    <subcellularLocation>
        <location evidence="1">Membrane</location>
        <topology evidence="1">Single-pass membrane protein</topology>
    </subcellularLocation>
</comment>
<dbReference type="EMBL" id="KB445575">
    <property type="protein sequence ID" value="EMD92542.1"/>
    <property type="molecule type" value="Genomic_DNA"/>
</dbReference>
<name>M2UXM7_COCH5</name>
<gene>
    <name evidence="9" type="ORF">COCHEDRAFT_1135240</name>
</gene>
<keyword evidence="4" id="KW-1133">Transmembrane helix</keyword>
<evidence type="ECO:0000313" key="10">
    <source>
        <dbReference type="Proteomes" id="UP000016936"/>
    </source>
</evidence>
<dbReference type="InterPro" id="IPR051836">
    <property type="entry name" value="Kremen_rcpt"/>
</dbReference>
<evidence type="ECO:0000256" key="3">
    <source>
        <dbReference type="ARBA" id="ARBA00022729"/>
    </source>
</evidence>
<evidence type="ECO:0000256" key="4">
    <source>
        <dbReference type="ARBA" id="ARBA00022989"/>
    </source>
</evidence>
<dbReference type="Pfam" id="PF01822">
    <property type="entry name" value="WSC"/>
    <property type="match status" value="1"/>
</dbReference>
<dbReference type="SMART" id="SM00321">
    <property type="entry name" value="WSC"/>
    <property type="match status" value="1"/>
</dbReference>
<keyword evidence="3 7" id="KW-0732">Signal</keyword>
<accession>M2UXM7</accession>
<keyword evidence="5" id="KW-0472">Membrane</keyword>
<sequence>MRTSLVFLVSALSAGVYSFETQNVLGSTNPAETSYQCQNGATPATTCTDPSNVPTCSCSCSNGVTYNELLSAHTSRNPNPFPDTCSAERDDCLERERTLTAQVTEAQEKHTECEATSLADRQKAELDALQQAQNCKLELSNKDVEISQCKSQSTNDLNAANSACKVQLGSKDIEITQCRQKSANDLTAANNACKTKEDQLNKDLAEYKKTHYRHLGCYADNASRVLAEHVKFDNKMTIQMCSSICENYTYFGIEYGWECYCGNTMKSGYNMVGGAECVHKCRGDDGQVCGGVWRASIFTRA</sequence>
<keyword evidence="10" id="KW-1185">Reference proteome</keyword>
<dbReference type="OMA" id="HTECEAT"/>
<organism evidence="9 10">
    <name type="scientific">Cochliobolus heterostrophus (strain C5 / ATCC 48332 / race O)</name>
    <name type="common">Southern corn leaf blight fungus</name>
    <name type="synonym">Bipolaris maydis</name>
    <dbReference type="NCBI Taxonomy" id="701091"/>
    <lineage>
        <taxon>Eukaryota</taxon>
        <taxon>Fungi</taxon>
        <taxon>Dikarya</taxon>
        <taxon>Ascomycota</taxon>
        <taxon>Pezizomycotina</taxon>
        <taxon>Dothideomycetes</taxon>
        <taxon>Pleosporomycetidae</taxon>
        <taxon>Pleosporales</taxon>
        <taxon>Pleosporineae</taxon>
        <taxon>Pleosporaceae</taxon>
        <taxon>Bipolaris</taxon>
    </lineage>
</organism>
<feature type="signal peptide" evidence="7">
    <location>
        <begin position="1"/>
        <end position="18"/>
    </location>
</feature>
<dbReference type="AlphaFoldDB" id="M2UXM7"/>
<keyword evidence="6" id="KW-0325">Glycoprotein</keyword>
<dbReference type="HOGENOM" id="CLU_077165_0_0_1"/>
<evidence type="ECO:0000256" key="2">
    <source>
        <dbReference type="ARBA" id="ARBA00022692"/>
    </source>
</evidence>
<evidence type="ECO:0000313" key="9">
    <source>
        <dbReference type="EMBL" id="EMD92542.1"/>
    </source>
</evidence>